<feature type="transmembrane region" description="Helical" evidence="2">
    <location>
        <begin position="153"/>
        <end position="174"/>
    </location>
</feature>
<gene>
    <name evidence="3" type="ORF">IC617_06300</name>
</gene>
<dbReference type="NCBIfam" id="TIGR00792">
    <property type="entry name" value="gph"/>
    <property type="match status" value="1"/>
</dbReference>
<dbReference type="PANTHER" id="PTHR11328">
    <property type="entry name" value="MAJOR FACILITATOR SUPERFAMILY DOMAIN-CONTAINING PROTEIN"/>
    <property type="match status" value="1"/>
</dbReference>
<feature type="transmembrane region" description="Helical" evidence="2">
    <location>
        <begin position="12"/>
        <end position="36"/>
    </location>
</feature>
<dbReference type="Proteomes" id="UP000638014">
    <property type="component" value="Unassembled WGS sequence"/>
</dbReference>
<dbReference type="InterPro" id="IPR001927">
    <property type="entry name" value="Na/Gal_symport"/>
</dbReference>
<name>A0A8J6R2M6_9GAMM</name>
<dbReference type="Gene3D" id="1.20.1250.20">
    <property type="entry name" value="MFS general substrate transporter like domains"/>
    <property type="match status" value="1"/>
</dbReference>
<feature type="transmembrane region" description="Helical" evidence="2">
    <location>
        <begin position="81"/>
        <end position="98"/>
    </location>
</feature>
<dbReference type="GO" id="GO:0008643">
    <property type="term" value="P:carbohydrate transport"/>
    <property type="evidence" value="ECO:0007669"/>
    <property type="project" value="InterPro"/>
</dbReference>
<protein>
    <submittedName>
        <fullName evidence="3">MFS transporter</fullName>
    </submittedName>
</protein>
<feature type="transmembrane region" description="Helical" evidence="2">
    <location>
        <begin position="266"/>
        <end position="287"/>
    </location>
</feature>
<evidence type="ECO:0000256" key="1">
    <source>
        <dbReference type="ARBA" id="ARBA00009617"/>
    </source>
</evidence>
<dbReference type="InterPro" id="IPR036259">
    <property type="entry name" value="MFS_trans_sf"/>
</dbReference>
<evidence type="ECO:0000313" key="3">
    <source>
        <dbReference type="EMBL" id="MBD1389035.1"/>
    </source>
</evidence>
<dbReference type="Pfam" id="PF13347">
    <property type="entry name" value="MFS_2"/>
    <property type="match status" value="1"/>
</dbReference>
<keyword evidence="2" id="KW-0472">Membrane</keyword>
<keyword evidence="2" id="KW-1133">Transmembrane helix</keyword>
<proteinExistence type="inferred from homology"/>
<dbReference type="GO" id="GO:0015293">
    <property type="term" value="F:symporter activity"/>
    <property type="evidence" value="ECO:0007669"/>
    <property type="project" value="InterPro"/>
</dbReference>
<dbReference type="GO" id="GO:0005886">
    <property type="term" value="C:plasma membrane"/>
    <property type="evidence" value="ECO:0007669"/>
    <property type="project" value="TreeGrafter"/>
</dbReference>
<keyword evidence="4" id="KW-1185">Reference proteome</keyword>
<reference evidence="3" key="1">
    <citation type="submission" date="2020-09" db="EMBL/GenBank/DDBJ databases">
        <title>A novel bacterium of genus Neiella, isolated from South China Sea.</title>
        <authorList>
            <person name="Huang H."/>
            <person name="Mo K."/>
            <person name="Hu Y."/>
        </authorList>
    </citation>
    <scope>NUCLEOTIDE SEQUENCE</scope>
    <source>
        <strain evidence="3">HB171785</strain>
    </source>
</reference>
<evidence type="ECO:0000313" key="4">
    <source>
        <dbReference type="Proteomes" id="UP000638014"/>
    </source>
</evidence>
<feature type="transmembrane region" description="Helical" evidence="2">
    <location>
        <begin position="406"/>
        <end position="426"/>
    </location>
</feature>
<feature type="transmembrane region" description="Helical" evidence="2">
    <location>
        <begin position="110"/>
        <end position="132"/>
    </location>
</feature>
<feature type="transmembrane region" description="Helical" evidence="2">
    <location>
        <begin position="180"/>
        <end position="202"/>
    </location>
</feature>
<sequence>MKESKLSVFEKVGFGAGDMSINVMIAALFYFMSYFYTDVFGLKPIDMGIMFLVARMTDAISDPLMGMITDRFKYKRGRFRPYFLYLAIPYGVSMVLLFTTPDLDYAGKLIWAYATYLFATLMFTGVAIPYISYIGVLTSDPKERLSANGYRMFFAKLANVAIVSSVPVLAGMWGKGDSGLGYQLAMAFMSGVGILLLLFCYFSTHERVEHQVTKLSVGAQFRGLLRNDQWLILAAACILGTLAYSIRGSVALYYAKYYLGVSDAVAGSFLSAGIAASIFSMVASTWFTKRWCKLKLFRWSQVAVGFISVLMFFVVKPGDVWMAFGLYIILSFVVDLHAPIFWSAIAEAVDYGHVKDGSRVSGLSFGGISFAQKAGAGLAGFAGGMLLDLFQYQPNQEQTSFTLTGLALMLTVIPGVIHSLMGWLMFKYRITNSFYRTMIDSKTVDIDQAGQPLSSNQPQPSVDVKVS</sequence>
<feature type="transmembrane region" description="Helical" evidence="2">
    <location>
        <begin position="321"/>
        <end position="342"/>
    </location>
</feature>
<dbReference type="PANTHER" id="PTHR11328:SF24">
    <property type="entry name" value="MAJOR FACILITATOR SUPERFAMILY (MFS) PROFILE DOMAIN-CONTAINING PROTEIN"/>
    <property type="match status" value="1"/>
</dbReference>
<dbReference type="CDD" id="cd17332">
    <property type="entry name" value="MFS_MelB_like"/>
    <property type="match status" value="1"/>
</dbReference>
<evidence type="ECO:0000256" key="2">
    <source>
        <dbReference type="SAM" id="Phobius"/>
    </source>
</evidence>
<dbReference type="AlphaFoldDB" id="A0A8J6R2M6"/>
<keyword evidence="2" id="KW-0812">Transmembrane</keyword>
<dbReference type="SUPFAM" id="SSF103473">
    <property type="entry name" value="MFS general substrate transporter"/>
    <property type="match status" value="1"/>
</dbReference>
<comment type="caution">
    <text evidence="3">The sequence shown here is derived from an EMBL/GenBank/DDBJ whole genome shotgun (WGS) entry which is preliminary data.</text>
</comment>
<dbReference type="EMBL" id="JACXAF010000006">
    <property type="protein sequence ID" value="MBD1389035.1"/>
    <property type="molecule type" value="Genomic_DNA"/>
</dbReference>
<dbReference type="InterPro" id="IPR039672">
    <property type="entry name" value="MFS_2"/>
</dbReference>
<dbReference type="GO" id="GO:0006814">
    <property type="term" value="P:sodium ion transport"/>
    <property type="evidence" value="ECO:0007669"/>
    <property type="project" value="InterPro"/>
</dbReference>
<feature type="transmembrane region" description="Helical" evidence="2">
    <location>
        <begin position="230"/>
        <end position="254"/>
    </location>
</feature>
<organism evidence="3 4">
    <name type="scientific">Neiella litorisoli</name>
    <dbReference type="NCBI Taxonomy" id="2771431"/>
    <lineage>
        <taxon>Bacteria</taxon>
        <taxon>Pseudomonadati</taxon>
        <taxon>Pseudomonadota</taxon>
        <taxon>Gammaproteobacteria</taxon>
        <taxon>Alteromonadales</taxon>
        <taxon>Echinimonadaceae</taxon>
        <taxon>Neiella</taxon>
    </lineage>
</organism>
<comment type="similarity">
    <text evidence="1">Belongs to the sodium:galactoside symporter (TC 2.A.2) family.</text>
</comment>
<accession>A0A8J6R2M6</accession>
<feature type="transmembrane region" description="Helical" evidence="2">
    <location>
        <begin position="363"/>
        <end position="386"/>
    </location>
</feature>
<feature type="transmembrane region" description="Helical" evidence="2">
    <location>
        <begin position="296"/>
        <end position="315"/>
    </location>
</feature>